<comment type="caution">
    <text evidence="2">The sequence shown here is derived from an EMBL/GenBank/DDBJ whole genome shotgun (WGS) entry which is preliminary data.</text>
</comment>
<gene>
    <name evidence="2" type="ORF">RHS04_08923</name>
</gene>
<organism evidence="2 3">
    <name type="scientific">Rhizoctonia solani</name>
    <dbReference type="NCBI Taxonomy" id="456999"/>
    <lineage>
        <taxon>Eukaryota</taxon>
        <taxon>Fungi</taxon>
        <taxon>Dikarya</taxon>
        <taxon>Basidiomycota</taxon>
        <taxon>Agaricomycotina</taxon>
        <taxon>Agaricomycetes</taxon>
        <taxon>Cantharellales</taxon>
        <taxon>Ceratobasidiaceae</taxon>
        <taxon>Rhizoctonia</taxon>
    </lineage>
</organism>
<dbReference type="Proteomes" id="UP000650582">
    <property type="component" value="Unassembled WGS sequence"/>
</dbReference>
<feature type="compositionally biased region" description="Low complexity" evidence="1">
    <location>
        <begin position="281"/>
        <end position="319"/>
    </location>
</feature>
<evidence type="ECO:0000313" key="2">
    <source>
        <dbReference type="EMBL" id="KAF8669008.1"/>
    </source>
</evidence>
<accession>A0A8H7LDP0</accession>
<evidence type="ECO:0000313" key="3">
    <source>
        <dbReference type="Proteomes" id="UP000650582"/>
    </source>
</evidence>
<feature type="region of interest" description="Disordered" evidence="1">
    <location>
        <begin position="256"/>
        <end position="320"/>
    </location>
</feature>
<sequence length="451" mass="49664">MTAILLTTPASVPDPLTKAIPDSPYSTIETSKTNITARHSFAFNSDQLTAGSLCPPAPLTQIDPSSSVAHTLLVPLNPLFSISEKELESKLGQSQSGCGWENWERHLIISELLGPNAPKLLILKLMDIPLKVRPNIPQCTDPYLTWLSKVTFRGSRSVTAIANQIRILIETYTEIIDFAQQAGINLKAPKFHNPKALIHSIVEMWKQCVPLGGNWASARSKGLQAIDIVIWTHNPPRSWFSMTFRRLKEAGILQPWRGKSVQPRSVHTPGPSEPSKQMQRPLAPTSPSFLASPASPAPKAEQSSPQPHSPHTTTPGSPHAQNMLREQHAIASALVSLAHAQAEYMHARTLQTRTNVLQQLLGLEQQEQALRLKVAMDVIRITESNDVTRSAAQSWINQMFFTSHPSDNFTRFATAWKAELALKPNYFGGDSICHASSPQVRFPDSLGFGTS</sequence>
<reference evidence="2" key="1">
    <citation type="submission" date="2020-09" db="EMBL/GenBank/DDBJ databases">
        <title>Comparative genome analyses of four rice-infecting Rhizoctonia solani isolates reveal extensive enrichment of homogalacturonan modification genes.</title>
        <authorList>
            <person name="Lee D.-Y."/>
            <person name="Jeon J."/>
            <person name="Kim K.-T."/>
            <person name="Cheong K."/>
            <person name="Song H."/>
            <person name="Choi G."/>
            <person name="Ko J."/>
            <person name="Opiyo S.O."/>
            <person name="Zuo S."/>
            <person name="Madhav S."/>
            <person name="Lee Y.-H."/>
            <person name="Wang G.-L."/>
        </authorList>
    </citation>
    <scope>NUCLEOTIDE SEQUENCE</scope>
    <source>
        <strain evidence="2">AG1-IA YN-7</strain>
    </source>
</reference>
<dbReference type="AlphaFoldDB" id="A0A8H7LDP0"/>
<name>A0A8H7LDP0_9AGAM</name>
<proteinExistence type="predicted"/>
<dbReference type="EMBL" id="JACYCC010000319">
    <property type="protein sequence ID" value="KAF8669008.1"/>
    <property type="molecule type" value="Genomic_DNA"/>
</dbReference>
<protein>
    <submittedName>
        <fullName evidence="2">Uncharacterized protein</fullName>
    </submittedName>
</protein>
<evidence type="ECO:0000256" key="1">
    <source>
        <dbReference type="SAM" id="MobiDB-lite"/>
    </source>
</evidence>